<comment type="caution">
    <text evidence="1">The sequence shown here is derived from an EMBL/GenBank/DDBJ whole genome shotgun (WGS) entry which is preliminary data.</text>
</comment>
<dbReference type="Proteomes" id="UP000183613">
    <property type="component" value="Unassembled WGS sequence"/>
</dbReference>
<dbReference type="OrthoDB" id="6764591at2"/>
<accession>A0A0J6GGN8</accession>
<sequence length="401" mass="45042">MTLASMAIAQGAELNIQAEFKPDPSNPFFNKFENKTEPTGYCFFYPSKCQANNMFSLRTPIAFNSKHPIVAKHTDPRQGAIFYIPTEWRDFMVTHSQTGAQETVRVRIVGFGSQYRVAPDDIRLLVNDGLPGIDIGPAHRMMWGVSWNTPPGNCSGYSDTVSYNHIDFTFFWTTPSQAPCQKQAQFKIPRFRYNYLDFAYELQTPNPLKMSTGSYFGNITYTLGPNEDFDMGDVMIPTDSLLSLNFTLNVQHTLKVAIPPGGNKVELTPKGGWQQWLQKGRVPEKIYRDQTVLISASSRFKMQLSCEQMMGDTCAISNGSHEVPVDVLVSMPNGIANDGDSSAVSRKPLSVTTAQVFKSTFYVDNRASSLHFEIQKRHVEEMLSEQGNYKGNITVIWDSDL</sequence>
<gene>
    <name evidence="1" type="ORF">SAMN04489800_2677</name>
</gene>
<dbReference type="RefSeq" id="WP_048358327.1">
    <property type="nucleotide sequence ID" value="NZ_FNUD01000002.1"/>
</dbReference>
<reference evidence="1" key="1">
    <citation type="submission" date="2016-10" db="EMBL/GenBank/DDBJ databases">
        <authorList>
            <person name="Varghese N."/>
            <person name="Submissions S."/>
        </authorList>
    </citation>
    <scope>NUCLEOTIDE SEQUENCE [LARGE SCALE GENOMIC DNA]</scope>
    <source>
        <strain evidence="1">LMG 25555</strain>
    </source>
</reference>
<name>A0A0J6GGN8_PSEDM</name>
<evidence type="ECO:0000313" key="1">
    <source>
        <dbReference type="EMBL" id="SEE89308.1"/>
    </source>
</evidence>
<organism evidence="1 2">
    <name type="scientific">Pseudomonas deceptionensis</name>
    <dbReference type="NCBI Taxonomy" id="882211"/>
    <lineage>
        <taxon>Bacteria</taxon>
        <taxon>Pseudomonadati</taxon>
        <taxon>Pseudomonadota</taxon>
        <taxon>Gammaproteobacteria</taxon>
        <taxon>Pseudomonadales</taxon>
        <taxon>Pseudomonadaceae</taxon>
        <taxon>Pseudomonas</taxon>
    </lineage>
</organism>
<dbReference type="EMBL" id="FNUD01000002">
    <property type="protein sequence ID" value="SEE89308.1"/>
    <property type="molecule type" value="Genomic_DNA"/>
</dbReference>
<proteinExistence type="predicted"/>
<protein>
    <submittedName>
        <fullName evidence="1">Uncharacterized protein</fullName>
    </submittedName>
</protein>
<keyword evidence="2" id="KW-1185">Reference proteome</keyword>
<evidence type="ECO:0000313" key="2">
    <source>
        <dbReference type="Proteomes" id="UP000183613"/>
    </source>
</evidence>
<dbReference type="PATRIC" id="fig|882211.3.peg.383"/>
<dbReference type="AlphaFoldDB" id="A0A0J6GGN8"/>